<reference evidence="4" key="1">
    <citation type="journal article" date="2019" name="Int. J. Syst. Evol. Microbiol.">
        <title>The Global Catalogue of Microorganisms (GCM) 10K type strain sequencing project: providing services to taxonomists for standard genome sequencing and annotation.</title>
        <authorList>
            <consortium name="The Broad Institute Genomics Platform"/>
            <consortium name="The Broad Institute Genome Sequencing Center for Infectious Disease"/>
            <person name="Wu L."/>
            <person name="Ma J."/>
        </authorList>
    </citation>
    <scope>NUCLEOTIDE SEQUENCE [LARGE SCALE GENOMIC DNA]</scope>
    <source>
        <strain evidence="4">JCM 13501</strain>
    </source>
</reference>
<organism evidence="3 4">
    <name type="scientific">Pseudomonas asuensis</name>
    <dbReference type="NCBI Taxonomy" id="1825787"/>
    <lineage>
        <taxon>Bacteria</taxon>
        <taxon>Pseudomonadati</taxon>
        <taxon>Pseudomonadota</taxon>
        <taxon>Gammaproteobacteria</taxon>
        <taxon>Pseudomonadales</taxon>
        <taxon>Pseudomonadaceae</taxon>
        <taxon>Pseudomonas</taxon>
    </lineage>
</organism>
<name>A0ABQ2GRT8_9PSED</name>
<dbReference type="EMBL" id="BMNW01000004">
    <property type="protein sequence ID" value="GGM08315.1"/>
    <property type="molecule type" value="Genomic_DNA"/>
</dbReference>
<evidence type="ECO:0000313" key="4">
    <source>
        <dbReference type="Proteomes" id="UP000616499"/>
    </source>
</evidence>
<dbReference type="InterPro" id="IPR010127">
    <property type="entry name" value="Phasin_subfam-1"/>
</dbReference>
<gene>
    <name evidence="3" type="ORF">GCM10009425_19410</name>
</gene>
<feature type="region of interest" description="Disordered" evidence="1">
    <location>
        <begin position="170"/>
        <end position="221"/>
    </location>
</feature>
<dbReference type="Pfam" id="PF09361">
    <property type="entry name" value="Phasin_2"/>
    <property type="match status" value="1"/>
</dbReference>
<feature type="domain" description="Phasin" evidence="2">
    <location>
        <begin position="7"/>
        <end position="108"/>
    </location>
</feature>
<dbReference type="NCBIfam" id="TIGR01841">
    <property type="entry name" value="phasin"/>
    <property type="match status" value="1"/>
</dbReference>
<evidence type="ECO:0000259" key="2">
    <source>
        <dbReference type="Pfam" id="PF09361"/>
    </source>
</evidence>
<feature type="compositionally biased region" description="Low complexity" evidence="1">
    <location>
        <begin position="191"/>
        <end position="221"/>
    </location>
</feature>
<feature type="compositionally biased region" description="Polar residues" evidence="1">
    <location>
        <begin position="170"/>
        <end position="190"/>
    </location>
</feature>
<dbReference type="InterPro" id="IPR018968">
    <property type="entry name" value="Phasin"/>
</dbReference>
<proteinExistence type="predicted"/>
<comment type="caution">
    <text evidence="3">The sequence shown here is derived from an EMBL/GenBank/DDBJ whole genome shotgun (WGS) entry which is preliminary data.</text>
</comment>
<accession>A0ABQ2GRT8</accession>
<evidence type="ECO:0000313" key="3">
    <source>
        <dbReference type="EMBL" id="GGM08315.1"/>
    </source>
</evidence>
<sequence length="221" mass="23817">MSVFDSEKMHSAQQANLDALQQISSKMFENVERLSQLQLNALRTLSEEQFNQFNKLLSVRDPQSFTEYQASFTSQSTAQAERLLAFNRQVYELMSSAQADMAQFAERQGEVGTQHVQDMMDQVAKNAPAGAGPAMAVLRSTMDNASSFYKSAQMAMKQAMDMTQQTMASAASMAGQTTQNASQTAEQTANASESAASGPAQAARNAAAKAAEAVSSVVKTK</sequence>
<evidence type="ECO:0000256" key="1">
    <source>
        <dbReference type="SAM" id="MobiDB-lite"/>
    </source>
</evidence>
<protein>
    <submittedName>
        <fullName evidence="3">Phasin family protein</fullName>
    </submittedName>
</protein>
<dbReference type="Proteomes" id="UP000616499">
    <property type="component" value="Unassembled WGS sequence"/>
</dbReference>
<keyword evidence="4" id="KW-1185">Reference proteome</keyword>
<dbReference type="RefSeq" id="WP_188865938.1">
    <property type="nucleotide sequence ID" value="NZ_BMNW01000004.1"/>
</dbReference>